<name>A0A5C6AZQ6_9BACT</name>
<accession>A0A5C6AZQ6</accession>
<sequence length="204" mass="22449">MTIVSIRCSVKHFVPWCLLWITVATVNGVFAANTWSDEAGNRHTNEPSLLSSDEILSGLAEPTDLFARLSIHSAYRDAVSLTDVQARGDLATTPTLGSAFPASYTWMTPGTYHHPLYFEQVNLERYGTGVHPCLQPALSAAHFFTTIPLLPYKMGDQCPGSTEYSLGHYRPGDCTPHYLHRRPWSWRGAGAQALFTTGLVLAVP</sequence>
<proteinExistence type="predicted"/>
<dbReference type="AlphaFoldDB" id="A0A5C6AZQ6"/>
<evidence type="ECO:0000313" key="2">
    <source>
        <dbReference type="Proteomes" id="UP000316213"/>
    </source>
</evidence>
<reference evidence="1 2" key="1">
    <citation type="submission" date="2019-02" db="EMBL/GenBank/DDBJ databases">
        <title>Deep-cultivation of Planctomycetes and their phenomic and genomic characterization uncovers novel biology.</title>
        <authorList>
            <person name="Wiegand S."/>
            <person name="Jogler M."/>
            <person name="Boedeker C."/>
            <person name="Pinto D."/>
            <person name="Vollmers J."/>
            <person name="Rivas-Marin E."/>
            <person name="Kohn T."/>
            <person name="Peeters S.H."/>
            <person name="Heuer A."/>
            <person name="Rast P."/>
            <person name="Oberbeckmann S."/>
            <person name="Bunk B."/>
            <person name="Jeske O."/>
            <person name="Meyerdierks A."/>
            <person name="Storesund J.E."/>
            <person name="Kallscheuer N."/>
            <person name="Luecker S."/>
            <person name="Lage O.M."/>
            <person name="Pohl T."/>
            <person name="Merkel B.J."/>
            <person name="Hornburger P."/>
            <person name="Mueller R.-W."/>
            <person name="Bruemmer F."/>
            <person name="Labrenz M."/>
            <person name="Spormann A.M."/>
            <person name="Op Den Camp H."/>
            <person name="Overmann J."/>
            <person name="Amann R."/>
            <person name="Jetten M.S.M."/>
            <person name="Mascher T."/>
            <person name="Medema M.H."/>
            <person name="Devos D.P."/>
            <person name="Kaster A.-K."/>
            <person name="Ovreas L."/>
            <person name="Rohde M."/>
            <person name="Galperin M.Y."/>
            <person name="Jogler C."/>
        </authorList>
    </citation>
    <scope>NUCLEOTIDE SEQUENCE [LARGE SCALE GENOMIC DNA]</scope>
    <source>
        <strain evidence="1 2">Pla100</strain>
    </source>
</reference>
<evidence type="ECO:0000313" key="1">
    <source>
        <dbReference type="EMBL" id="TWU03604.1"/>
    </source>
</evidence>
<keyword evidence="2" id="KW-1185">Reference proteome</keyword>
<dbReference type="EMBL" id="SJPM01000001">
    <property type="protein sequence ID" value="TWU03604.1"/>
    <property type="molecule type" value="Genomic_DNA"/>
</dbReference>
<gene>
    <name evidence="1" type="ORF">Pla100_05320</name>
</gene>
<organism evidence="1 2">
    <name type="scientific">Neorhodopirellula pilleata</name>
    <dbReference type="NCBI Taxonomy" id="2714738"/>
    <lineage>
        <taxon>Bacteria</taxon>
        <taxon>Pseudomonadati</taxon>
        <taxon>Planctomycetota</taxon>
        <taxon>Planctomycetia</taxon>
        <taxon>Pirellulales</taxon>
        <taxon>Pirellulaceae</taxon>
        <taxon>Neorhodopirellula</taxon>
    </lineage>
</organism>
<protein>
    <submittedName>
        <fullName evidence="1">Uncharacterized protein</fullName>
    </submittedName>
</protein>
<dbReference type="Proteomes" id="UP000316213">
    <property type="component" value="Unassembled WGS sequence"/>
</dbReference>
<comment type="caution">
    <text evidence="1">The sequence shown here is derived from an EMBL/GenBank/DDBJ whole genome shotgun (WGS) entry which is preliminary data.</text>
</comment>